<dbReference type="EMBL" id="BOPG01000103">
    <property type="protein sequence ID" value="GIJ63825.1"/>
    <property type="molecule type" value="Genomic_DNA"/>
</dbReference>
<evidence type="ECO:0000259" key="1">
    <source>
        <dbReference type="Pfam" id="PF14028"/>
    </source>
</evidence>
<dbReference type="Proteomes" id="UP000612585">
    <property type="component" value="Unassembled WGS sequence"/>
</dbReference>
<sequence>MKYGVPMTDHRWIGVHLFHNDDLDVVLRGPVKSLAASDAVRRWFFLRYWEGGRHIRFRMLVADASAGAVRAEVARRARSFFKTVRSSSVLSADEYRRTATVLAGQERLDSFLTRQLPVDTAQFIAYRPEHDKYGTGEPLALVEHHFAESSAIALALIDKRATRQRRQAAFVVLLAAAWLFGGAPNPAAPAMDGLDAAYVQRHAELRRLVEKARTAVEGRGHDALLDRWLRSLAPLRDRHPAADRGLLDNCAHLLANRLGIDLVSEAGLRYLTSRAVADQRPIEETRT</sequence>
<dbReference type="InterPro" id="IPR023809">
    <property type="entry name" value="Thiopep_bacteriocin_synth_dom"/>
</dbReference>
<keyword evidence="3" id="KW-1185">Reference proteome</keyword>
<evidence type="ECO:0000313" key="2">
    <source>
        <dbReference type="EMBL" id="GIJ63825.1"/>
    </source>
</evidence>
<evidence type="ECO:0000313" key="3">
    <source>
        <dbReference type="Proteomes" id="UP000612585"/>
    </source>
</evidence>
<name>A0A8J3ZKV4_9ACTN</name>
<protein>
    <recommendedName>
        <fullName evidence="1">Thiopeptide-type bacteriocin biosynthesis domain-containing protein</fullName>
    </recommendedName>
</protein>
<dbReference type="Pfam" id="PF14028">
    <property type="entry name" value="Lant_dehydr_C"/>
    <property type="match status" value="1"/>
</dbReference>
<comment type="caution">
    <text evidence="2">The sequence shown here is derived from an EMBL/GenBank/DDBJ whole genome shotgun (WGS) entry which is preliminary data.</text>
</comment>
<proteinExistence type="predicted"/>
<gene>
    <name evidence="2" type="ORF">Vau01_113410</name>
</gene>
<accession>A0A8J3ZKV4</accession>
<dbReference type="AlphaFoldDB" id="A0A8J3ZKV4"/>
<reference evidence="2" key="1">
    <citation type="submission" date="2021-01" db="EMBL/GenBank/DDBJ databases">
        <title>Whole genome shotgun sequence of Virgisporangium aurantiacum NBRC 16421.</title>
        <authorList>
            <person name="Komaki H."/>
            <person name="Tamura T."/>
        </authorList>
    </citation>
    <scope>NUCLEOTIDE SEQUENCE</scope>
    <source>
        <strain evidence="2">NBRC 16421</strain>
    </source>
</reference>
<organism evidence="2 3">
    <name type="scientific">Virgisporangium aurantiacum</name>
    <dbReference type="NCBI Taxonomy" id="175570"/>
    <lineage>
        <taxon>Bacteria</taxon>
        <taxon>Bacillati</taxon>
        <taxon>Actinomycetota</taxon>
        <taxon>Actinomycetes</taxon>
        <taxon>Micromonosporales</taxon>
        <taxon>Micromonosporaceae</taxon>
        <taxon>Virgisporangium</taxon>
    </lineage>
</organism>
<feature type="domain" description="Thiopeptide-type bacteriocin biosynthesis" evidence="1">
    <location>
        <begin position="12"/>
        <end position="276"/>
    </location>
</feature>